<name>A0A7J7DFS7_TRIWF</name>
<protein>
    <submittedName>
        <fullName evidence="3">Putative Chaperone DnaJ-domain superfamily protein</fullName>
    </submittedName>
</protein>
<reference evidence="3 4" key="1">
    <citation type="journal article" date="2020" name="Nat. Commun.">
        <title>Genome of Tripterygium wilfordii and identification of cytochrome P450 involved in triptolide biosynthesis.</title>
        <authorList>
            <person name="Tu L."/>
            <person name="Su P."/>
            <person name="Zhang Z."/>
            <person name="Gao L."/>
            <person name="Wang J."/>
            <person name="Hu T."/>
            <person name="Zhou J."/>
            <person name="Zhang Y."/>
            <person name="Zhao Y."/>
            <person name="Liu Y."/>
            <person name="Song Y."/>
            <person name="Tong Y."/>
            <person name="Lu Y."/>
            <person name="Yang J."/>
            <person name="Xu C."/>
            <person name="Jia M."/>
            <person name="Peters R.J."/>
            <person name="Huang L."/>
            <person name="Gao W."/>
        </authorList>
    </citation>
    <scope>NUCLEOTIDE SEQUENCE [LARGE SCALE GENOMIC DNA]</scope>
    <source>
        <strain evidence="4">cv. XIE 37</strain>
        <tissue evidence="3">Leaf</tissue>
    </source>
</reference>
<dbReference type="InParanoid" id="A0A7J7DFS7"/>
<dbReference type="Gene3D" id="1.10.287.110">
    <property type="entry name" value="DnaJ domain"/>
    <property type="match status" value="1"/>
</dbReference>
<dbReference type="SUPFAM" id="SSF46565">
    <property type="entry name" value="Chaperone J-domain"/>
    <property type="match status" value="1"/>
</dbReference>
<dbReference type="SMART" id="SM00271">
    <property type="entry name" value="DnaJ"/>
    <property type="match status" value="1"/>
</dbReference>
<dbReference type="InterPro" id="IPR001623">
    <property type="entry name" value="DnaJ_domain"/>
</dbReference>
<dbReference type="AlphaFoldDB" id="A0A7J7DFS7"/>
<evidence type="ECO:0000256" key="1">
    <source>
        <dbReference type="SAM" id="MobiDB-lite"/>
    </source>
</evidence>
<dbReference type="Pfam" id="PF00226">
    <property type="entry name" value="DnaJ"/>
    <property type="match status" value="1"/>
</dbReference>
<dbReference type="PANTHER" id="PTHR45376">
    <property type="entry name" value="CHAPERONE DNAJ-DOMAIN SUPERFAMILY PROTEIN-RELATED"/>
    <property type="match status" value="1"/>
</dbReference>
<evidence type="ECO:0000313" key="4">
    <source>
        <dbReference type="Proteomes" id="UP000593562"/>
    </source>
</evidence>
<dbReference type="PANTHER" id="PTHR45376:SF5">
    <property type="entry name" value="CHAPERONE DNAJ-DOMAIN SUPERFAMILY PROTEIN"/>
    <property type="match status" value="1"/>
</dbReference>
<feature type="domain" description="J" evidence="2">
    <location>
        <begin position="212"/>
        <end position="273"/>
    </location>
</feature>
<feature type="region of interest" description="Disordered" evidence="1">
    <location>
        <begin position="31"/>
        <end position="59"/>
    </location>
</feature>
<dbReference type="OrthoDB" id="10250354at2759"/>
<gene>
    <name evidence="3" type="ORF">HS088_TW07G00744</name>
</gene>
<dbReference type="Proteomes" id="UP000593562">
    <property type="component" value="Unassembled WGS sequence"/>
</dbReference>
<sequence>MQVLRWRNLSQLRNTFLPGLSASSTTTHFASIHSTPSSFDKSKNKPNADVRGSQKPSKEHIRFVTRQKRADTKKALKDLLFKNGASKFSFPDEEPIPKFDGANGWDTHKSNSSCKKGRPKVSARRSKKSHHNKMKRKFRDSEEFDDSETTFQETYGKRWYTWSFRSWNEPPSQSSTSGFEWRDHSNRTNHRTEQWANSSESEDEFFSVGSSSDRTLLGLPPKGPLKIEDVKNAFRSSALKWHPDKHQGPSQAAAEEKFKLCVNAYRSLCNALA</sequence>
<accession>A0A7J7DFS7</accession>
<dbReference type="InterPro" id="IPR036869">
    <property type="entry name" value="J_dom_sf"/>
</dbReference>
<dbReference type="PROSITE" id="PS50076">
    <property type="entry name" value="DNAJ_2"/>
    <property type="match status" value="1"/>
</dbReference>
<evidence type="ECO:0000259" key="2">
    <source>
        <dbReference type="PROSITE" id="PS50076"/>
    </source>
</evidence>
<organism evidence="3 4">
    <name type="scientific">Tripterygium wilfordii</name>
    <name type="common">Thunder God vine</name>
    <dbReference type="NCBI Taxonomy" id="458696"/>
    <lineage>
        <taxon>Eukaryota</taxon>
        <taxon>Viridiplantae</taxon>
        <taxon>Streptophyta</taxon>
        <taxon>Embryophyta</taxon>
        <taxon>Tracheophyta</taxon>
        <taxon>Spermatophyta</taxon>
        <taxon>Magnoliopsida</taxon>
        <taxon>eudicotyledons</taxon>
        <taxon>Gunneridae</taxon>
        <taxon>Pentapetalae</taxon>
        <taxon>rosids</taxon>
        <taxon>fabids</taxon>
        <taxon>Celastrales</taxon>
        <taxon>Celastraceae</taxon>
        <taxon>Tripterygium</taxon>
    </lineage>
</organism>
<dbReference type="CDD" id="cd06257">
    <property type="entry name" value="DnaJ"/>
    <property type="match status" value="1"/>
</dbReference>
<evidence type="ECO:0000313" key="3">
    <source>
        <dbReference type="EMBL" id="KAF5745163.1"/>
    </source>
</evidence>
<proteinExistence type="predicted"/>
<comment type="caution">
    <text evidence="3">The sequence shown here is derived from an EMBL/GenBank/DDBJ whole genome shotgun (WGS) entry which is preliminary data.</text>
</comment>
<keyword evidence="4" id="KW-1185">Reference proteome</keyword>
<dbReference type="FunCoup" id="A0A7J7DFS7">
    <property type="interactions" value="2168"/>
</dbReference>
<dbReference type="EMBL" id="JAAARO010000007">
    <property type="protein sequence ID" value="KAF5745163.1"/>
    <property type="molecule type" value="Genomic_DNA"/>
</dbReference>
<feature type="compositionally biased region" description="Basic residues" evidence="1">
    <location>
        <begin position="115"/>
        <end position="138"/>
    </location>
</feature>
<feature type="region of interest" description="Disordered" evidence="1">
    <location>
        <begin position="100"/>
        <end position="143"/>
    </location>
</feature>